<dbReference type="OrthoDB" id="9795415at2"/>
<dbReference type="Gene3D" id="3.40.50.720">
    <property type="entry name" value="NAD(P)-binding Rossmann-like Domain"/>
    <property type="match status" value="1"/>
</dbReference>
<dbReference type="AlphaFoldDB" id="A0A177MNT4"/>
<dbReference type="InterPro" id="IPR036291">
    <property type="entry name" value="NAD(P)-bd_dom_sf"/>
</dbReference>
<name>A0A177MNT4_METMH</name>
<accession>A0A177MNT4</accession>
<organism evidence="2 3">
    <name type="scientific">Methylomonas methanica</name>
    <dbReference type="NCBI Taxonomy" id="421"/>
    <lineage>
        <taxon>Bacteria</taxon>
        <taxon>Pseudomonadati</taxon>
        <taxon>Pseudomonadota</taxon>
        <taxon>Gammaproteobacteria</taxon>
        <taxon>Methylococcales</taxon>
        <taxon>Methylococcaceae</taxon>
        <taxon>Methylomonas</taxon>
    </lineage>
</organism>
<dbReference type="InterPro" id="IPR050177">
    <property type="entry name" value="Lipid_A_modif_metabolic_enz"/>
</dbReference>
<dbReference type="PANTHER" id="PTHR43245:SF13">
    <property type="entry name" value="UDP-D-APIOSE_UDP-D-XYLOSE SYNTHASE 2"/>
    <property type="match status" value="1"/>
</dbReference>
<evidence type="ECO:0000313" key="3">
    <source>
        <dbReference type="Proteomes" id="UP000078090"/>
    </source>
</evidence>
<protein>
    <submittedName>
        <fullName evidence="2">Epimerase</fullName>
    </submittedName>
</protein>
<feature type="domain" description="NAD-dependent epimerase/dehydratase" evidence="1">
    <location>
        <begin position="3"/>
        <end position="209"/>
    </location>
</feature>
<dbReference type="PANTHER" id="PTHR43245">
    <property type="entry name" value="BIFUNCTIONAL POLYMYXIN RESISTANCE PROTEIN ARNA"/>
    <property type="match status" value="1"/>
</dbReference>
<dbReference type="Pfam" id="PF01370">
    <property type="entry name" value="Epimerase"/>
    <property type="match status" value="1"/>
</dbReference>
<gene>
    <name evidence="2" type="ORF">A1332_09585</name>
</gene>
<reference evidence="2 3" key="1">
    <citation type="submission" date="2016-03" db="EMBL/GenBank/DDBJ databases">
        <authorList>
            <person name="Ploux O."/>
        </authorList>
    </citation>
    <scope>NUCLEOTIDE SEQUENCE [LARGE SCALE GENOMIC DNA]</scope>
    <source>
        <strain evidence="2 3">R-45363</strain>
    </source>
</reference>
<evidence type="ECO:0000313" key="2">
    <source>
        <dbReference type="EMBL" id="OAI07115.1"/>
    </source>
</evidence>
<dbReference type="SUPFAM" id="SSF51735">
    <property type="entry name" value="NAD(P)-binding Rossmann-fold domains"/>
    <property type="match status" value="1"/>
</dbReference>
<dbReference type="Proteomes" id="UP000078090">
    <property type="component" value="Unassembled WGS sequence"/>
</dbReference>
<dbReference type="EMBL" id="LUUG01000052">
    <property type="protein sequence ID" value="OAI07115.1"/>
    <property type="molecule type" value="Genomic_DNA"/>
</dbReference>
<dbReference type="RefSeq" id="WP_064007687.1">
    <property type="nucleotide sequence ID" value="NZ_LUUG01000052.1"/>
</dbReference>
<evidence type="ECO:0000259" key="1">
    <source>
        <dbReference type="Pfam" id="PF01370"/>
    </source>
</evidence>
<dbReference type="InterPro" id="IPR001509">
    <property type="entry name" value="Epimerase_deHydtase"/>
</dbReference>
<proteinExistence type="predicted"/>
<sequence>MRVLVTGVTGYLGSHLATELLKEGHEVIALKRKLSSLNRIQAILPRLALYNLEETNLAELFAGFGKFDAIIHTATCYGRNGESISQITEANLLFPLKLLEAAVFGNVDVYINTDTALDKLLNPYTLSKGQFSEWGKYFAHQEKIRFINLRLEHFYGAGDDDSKFTTHVINSCLANVPELNLTLGEQRRDFIHINDVITAYLLLLNKRDAFADWFIEFAVGSGVAVTIRQFVETVHNLTASTTRLNFGVLPYRAGESMLSQANVSALQALGWHCDHDLVQGLQMTIKGSK</sequence>
<comment type="caution">
    <text evidence="2">The sequence shown here is derived from an EMBL/GenBank/DDBJ whole genome shotgun (WGS) entry which is preliminary data.</text>
</comment>